<keyword evidence="3" id="KW-1185">Reference proteome</keyword>
<gene>
    <name evidence="2" type="ORF">BegalDRAFT_0989</name>
</gene>
<dbReference type="HOGENOM" id="CLU_174765_0_1_6"/>
<accession>I3CE50</accession>
<protein>
    <recommendedName>
        <fullName evidence="1">KTSC domain-containing protein</fullName>
    </recommendedName>
</protein>
<dbReference type="InterPro" id="IPR025309">
    <property type="entry name" value="KTSC_dom"/>
</dbReference>
<dbReference type="Pfam" id="PF13619">
    <property type="entry name" value="KTSC"/>
    <property type="match status" value="1"/>
</dbReference>
<dbReference type="OrthoDB" id="8612029at2"/>
<dbReference type="Proteomes" id="UP000005744">
    <property type="component" value="Unassembled WGS sequence"/>
</dbReference>
<evidence type="ECO:0000259" key="1">
    <source>
        <dbReference type="Pfam" id="PF13619"/>
    </source>
</evidence>
<dbReference type="eggNOG" id="COG0433">
    <property type="taxonomic scope" value="Bacteria"/>
</dbReference>
<name>I3CE50_9GAMM</name>
<reference evidence="2 3" key="1">
    <citation type="submission" date="2011-11" db="EMBL/GenBank/DDBJ databases">
        <title>Improved High-Quality Draft sequence of Beggiatoa alba B18lD.</title>
        <authorList>
            <consortium name="US DOE Joint Genome Institute"/>
            <person name="Lucas S."/>
            <person name="Han J."/>
            <person name="Lapidus A."/>
            <person name="Cheng J.-F."/>
            <person name="Goodwin L."/>
            <person name="Pitluck S."/>
            <person name="Peters L."/>
            <person name="Mikhailova N."/>
            <person name="Held B."/>
            <person name="Detter J.C."/>
            <person name="Han C."/>
            <person name="Tapia R."/>
            <person name="Land M."/>
            <person name="Hauser L."/>
            <person name="Kyrpides N."/>
            <person name="Ivanova N."/>
            <person name="Pagani I."/>
            <person name="Samuel K."/>
            <person name="Teske A."/>
            <person name="Mueller J."/>
            <person name="Woyke T."/>
        </authorList>
    </citation>
    <scope>NUCLEOTIDE SEQUENCE [LARGE SCALE GENOMIC DNA]</scope>
    <source>
        <strain evidence="2 3">B18LD</strain>
    </source>
</reference>
<dbReference type="STRING" id="395493.BegalDRAFT_0989"/>
<organism evidence="2 3">
    <name type="scientific">Beggiatoa alba B18LD</name>
    <dbReference type="NCBI Taxonomy" id="395493"/>
    <lineage>
        <taxon>Bacteria</taxon>
        <taxon>Pseudomonadati</taxon>
        <taxon>Pseudomonadota</taxon>
        <taxon>Gammaproteobacteria</taxon>
        <taxon>Thiotrichales</taxon>
        <taxon>Thiotrichaceae</taxon>
        <taxon>Beggiatoa</taxon>
    </lineage>
</organism>
<sequence>MERQLVKSSAIHSVGYDINTEILEVELHDGSLYEYYKVSKRVYDDLMRASSKGEFFNEYIRNSYINKKL</sequence>
<dbReference type="AlphaFoldDB" id="I3CE50"/>
<feature type="domain" description="KTSC" evidence="1">
    <location>
        <begin position="7"/>
        <end position="64"/>
    </location>
</feature>
<dbReference type="EMBL" id="JH600070">
    <property type="protein sequence ID" value="EIJ41893.1"/>
    <property type="molecule type" value="Genomic_DNA"/>
</dbReference>
<evidence type="ECO:0000313" key="2">
    <source>
        <dbReference type="EMBL" id="EIJ41893.1"/>
    </source>
</evidence>
<evidence type="ECO:0000313" key="3">
    <source>
        <dbReference type="Proteomes" id="UP000005744"/>
    </source>
</evidence>
<dbReference type="RefSeq" id="WP_002684248.1">
    <property type="nucleotide sequence ID" value="NZ_JH600070.1"/>
</dbReference>
<proteinExistence type="predicted"/>